<dbReference type="Proteomes" id="UP000024547">
    <property type="component" value="Unassembled WGS sequence"/>
</dbReference>
<keyword evidence="1" id="KW-0408">Iron</keyword>
<dbReference type="STRING" id="1280948.HY36_13410"/>
<protein>
    <recommendedName>
        <fullName evidence="2">Globin domain-containing protein</fullName>
    </recommendedName>
</protein>
<dbReference type="GO" id="GO:0019825">
    <property type="term" value="F:oxygen binding"/>
    <property type="evidence" value="ECO:0007669"/>
    <property type="project" value="InterPro"/>
</dbReference>
<dbReference type="InterPro" id="IPR000971">
    <property type="entry name" value="Globin"/>
</dbReference>
<dbReference type="OrthoDB" id="7594567at2"/>
<keyword evidence="1" id="KW-0561">Oxygen transport</keyword>
<dbReference type="Pfam" id="PF00042">
    <property type="entry name" value="Globin"/>
    <property type="match status" value="1"/>
</dbReference>
<dbReference type="eggNOG" id="COG1017">
    <property type="taxonomic scope" value="Bacteria"/>
</dbReference>
<proteinExistence type="inferred from homology"/>
<accession>A0A059E9M3</accession>
<dbReference type="GO" id="GO:0020037">
    <property type="term" value="F:heme binding"/>
    <property type="evidence" value="ECO:0007669"/>
    <property type="project" value="InterPro"/>
</dbReference>
<dbReference type="Gene3D" id="1.10.490.10">
    <property type="entry name" value="Globins"/>
    <property type="match status" value="1"/>
</dbReference>
<comment type="caution">
    <text evidence="3">The sequence shown here is derived from an EMBL/GenBank/DDBJ whole genome shotgun (WGS) entry which is preliminary data.</text>
</comment>
<feature type="domain" description="Globin" evidence="2">
    <location>
        <begin position="25"/>
        <end position="128"/>
    </location>
</feature>
<evidence type="ECO:0000259" key="2">
    <source>
        <dbReference type="Pfam" id="PF00042"/>
    </source>
</evidence>
<keyword evidence="1" id="KW-0349">Heme</keyword>
<dbReference type="InterPro" id="IPR044399">
    <property type="entry name" value="Mb-like_M"/>
</dbReference>
<dbReference type="PATRIC" id="fig|1280948.3.peg.922"/>
<dbReference type="InterPro" id="IPR012292">
    <property type="entry name" value="Globin/Proto"/>
</dbReference>
<keyword evidence="1" id="KW-0479">Metal-binding</keyword>
<keyword evidence="4" id="KW-1185">Reference proteome</keyword>
<evidence type="ECO:0000313" key="3">
    <source>
        <dbReference type="EMBL" id="KCZ64343.1"/>
    </source>
</evidence>
<dbReference type="GO" id="GO:0005344">
    <property type="term" value="F:oxygen carrier activity"/>
    <property type="evidence" value="ECO:0007669"/>
    <property type="project" value="UniProtKB-KW"/>
</dbReference>
<dbReference type="CDD" id="cd01040">
    <property type="entry name" value="Mb-like"/>
    <property type="match status" value="1"/>
</dbReference>
<dbReference type="AlphaFoldDB" id="A0A059E9M3"/>
<evidence type="ECO:0000256" key="1">
    <source>
        <dbReference type="RuleBase" id="RU000356"/>
    </source>
</evidence>
<dbReference type="RefSeq" id="WP_051602503.1">
    <property type="nucleotide sequence ID" value="NZ_AWFH01000004.1"/>
</dbReference>
<dbReference type="InterPro" id="IPR009050">
    <property type="entry name" value="Globin-like_sf"/>
</dbReference>
<comment type="similarity">
    <text evidence="1">Belongs to the globin family.</text>
</comment>
<organism evidence="3 4">
    <name type="scientific">Hyphomonas atlantica</name>
    <dbReference type="NCBI Taxonomy" id="1280948"/>
    <lineage>
        <taxon>Bacteria</taxon>
        <taxon>Pseudomonadati</taxon>
        <taxon>Pseudomonadota</taxon>
        <taxon>Alphaproteobacteria</taxon>
        <taxon>Hyphomonadales</taxon>
        <taxon>Hyphomonadaceae</taxon>
        <taxon>Hyphomonas</taxon>
    </lineage>
</organism>
<keyword evidence="1" id="KW-0813">Transport</keyword>
<evidence type="ECO:0000313" key="4">
    <source>
        <dbReference type="Proteomes" id="UP000024547"/>
    </source>
</evidence>
<sequence>MTSSDQIMHSLERFGALCADPAPLIYQRLFAQHPEFEDLFAMDSDGGVRGSMLTTCFECIIGLAEGSQLPRFELQSARLSHQGYGVPEARLDDMFTIIRDTCRDTLAGEWTPAMDTAWAEILSEIASMNHAPA</sequence>
<reference evidence="3 4" key="1">
    <citation type="journal article" date="2014" name="Antonie Van Leeuwenhoek">
        <title>Hyphomonas beringensis sp. nov. and Hyphomonas chukchiensis sp. nov., isolated from surface seawater of the Bering Sea and Chukchi Sea.</title>
        <authorList>
            <person name="Li C."/>
            <person name="Lai Q."/>
            <person name="Li G."/>
            <person name="Dong C."/>
            <person name="Wang J."/>
            <person name="Liao Y."/>
            <person name="Shao Z."/>
        </authorList>
    </citation>
    <scope>NUCLEOTIDE SEQUENCE [LARGE SCALE GENOMIC DNA]</scope>
    <source>
        <strain evidence="3 4">22II1-22F38</strain>
    </source>
</reference>
<gene>
    <name evidence="3" type="ORF">HY36_13410</name>
</gene>
<dbReference type="EMBL" id="AWFH01000004">
    <property type="protein sequence ID" value="KCZ64343.1"/>
    <property type="molecule type" value="Genomic_DNA"/>
</dbReference>
<dbReference type="SUPFAM" id="SSF46458">
    <property type="entry name" value="Globin-like"/>
    <property type="match status" value="1"/>
</dbReference>
<name>A0A059E9M3_9PROT</name>